<dbReference type="PANTHER" id="PTHR46909:SF1">
    <property type="entry name" value="LARGE RIBOSOMAL SUBUNIT PROTEIN BL36M"/>
    <property type="match status" value="1"/>
</dbReference>
<keyword evidence="3" id="KW-0809">Transit peptide</keyword>
<dbReference type="InterPro" id="IPR052143">
    <property type="entry name" value="Mitoribosomal_bL36m"/>
</dbReference>
<dbReference type="GO" id="GO:0003735">
    <property type="term" value="F:structural constituent of ribosome"/>
    <property type="evidence" value="ECO:0007669"/>
    <property type="project" value="InterPro"/>
</dbReference>
<organism evidence="8 9">
    <name type="scientific">Pleurodeles waltl</name>
    <name type="common">Iberian ribbed newt</name>
    <dbReference type="NCBI Taxonomy" id="8319"/>
    <lineage>
        <taxon>Eukaryota</taxon>
        <taxon>Metazoa</taxon>
        <taxon>Chordata</taxon>
        <taxon>Craniata</taxon>
        <taxon>Vertebrata</taxon>
        <taxon>Euteleostomi</taxon>
        <taxon>Amphibia</taxon>
        <taxon>Batrachia</taxon>
        <taxon>Caudata</taxon>
        <taxon>Salamandroidea</taxon>
        <taxon>Salamandridae</taxon>
        <taxon>Pleurodelinae</taxon>
        <taxon>Pleurodeles</taxon>
    </lineage>
</organism>
<proteinExistence type="inferred from homology"/>
<evidence type="ECO:0000256" key="2">
    <source>
        <dbReference type="ARBA" id="ARBA00007645"/>
    </source>
</evidence>
<protein>
    <recommendedName>
        <fullName evidence="7">Ribosomal protein</fullName>
    </recommendedName>
</protein>
<dbReference type="InterPro" id="IPR035977">
    <property type="entry name" value="Ribosomal_bL36_sp"/>
</dbReference>
<keyword evidence="9" id="KW-1185">Reference proteome</keyword>
<dbReference type="NCBIfam" id="TIGR01022">
    <property type="entry name" value="rpmJ_bact"/>
    <property type="match status" value="1"/>
</dbReference>
<sequence length="251" mass="27913">MQNRPIRSLVDSFTNAGSVVSAYKRVRGREEAHILYVGAEQTISVQFSGRIREKKSSTLLGRGAKTMASVLLKKAVVAFMSPMSLLRRGAAVPPSFALFSFHHLSAIPVKANQSMATCLRLPLPSHQFLASSLLPVVYPTAGMKVKSAIKKRCKDCFIVRRGGQLHVICKTHPRHKQPLSSCICSFPLCNMIYSSFLENYLELIPTLVEGSWRLKKEAEATVLYSFGPFSPFGLAWHGLAQYCRLLEKKKV</sequence>
<dbReference type="PANTHER" id="PTHR46909">
    <property type="entry name" value="39S RIBOSOMAL PROTEIN L36, MITOCHONDRIAL"/>
    <property type="match status" value="1"/>
</dbReference>
<gene>
    <name evidence="8" type="ORF">NDU88_007609</name>
</gene>
<dbReference type="Pfam" id="PF00444">
    <property type="entry name" value="Ribosomal_L36"/>
    <property type="match status" value="1"/>
</dbReference>
<reference evidence="8" key="1">
    <citation type="journal article" date="2022" name="bioRxiv">
        <title>Sequencing and chromosome-scale assembly of the giantPleurodeles waltlgenome.</title>
        <authorList>
            <person name="Brown T."/>
            <person name="Elewa A."/>
            <person name="Iarovenko S."/>
            <person name="Subramanian E."/>
            <person name="Araus A.J."/>
            <person name="Petzold A."/>
            <person name="Susuki M."/>
            <person name="Suzuki K.-i.T."/>
            <person name="Hayashi T."/>
            <person name="Toyoda A."/>
            <person name="Oliveira C."/>
            <person name="Osipova E."/>
            <person name="Leigh N.D."/>
            <person name="Simon A."/>
            <person name="Yun M.H."/>
        </authorList>
    </citation>
    <scope>NUCLEOTIDE SEQUENCE</scope>
    <source>
        <strain evidence="8">20211129_DDA</strain>
        <tissue evidence="8">Liver</tissue>
    </source>
</reference>
<name>A0AAV7VU04_PLEWA</name>
<dbReference type="GO" id="GO:0006412">
    <property type="term" value="P:translation"/>
    <property type="evidence" value="ECO:0007669"/>
    <property type="project" value="InterPro"/>
</dbReference>
<dbReference type="InterPro" id="IPR000473">
    <property type="entry name" value="Ribosomal_bL36"/>
</dbReference>
<keyword evidence="5" id="KW-0496">Mitochondrion</keyword>
<evidence type="ECO:0000256" key="1">
    <source>
        <dbReference type="ARBA" id="ARBA00004173"/>
    </source>
</evidence>
<comment type="subcellular location">
    <subcellularLocation>
        <location evidence="1">Mitochondrion</location>
    </subcellularLocation>
</comment>
<keyword evidence="6 7" id="KW-0687">Ribonucleoprotein</keyword>
<evidence type="ECO:0000256" key="6">
    <source>
        <dbReference type="ARBA" id="ARBA00023274"/>
    </source>
</evidence>
<keyword evidence="4 7" id="KW-0689">Ribosomal protein</keyword>
<dbReference type="Proteomes" id="UP001066276">
    <property type="component" value="Chromosome 2_1"/>
</dbReference>
<evidence type="ECO:0000256" key="7">
    <source>
        <dbReference type="RuleBase" id="RU000570"/>
    </source>
</evidence>
<evidence type="ECO:0000313" key="9">
    <source>
        <dbReference type="Proteomes" id="UP001066276"/>
    </source>
</evidence>
<accession>A0AAV7VU04</accession>
<evidence type="ECO:0000256" key="5">
    <source>
        <dbReference type="ARBA" id="ARBA00023128"/>
    </source>
</evidence>
<evidence type="ECO:0000313" key="8">
    <source>
        <dbReference type="EMBL" id="KAJ1203828.1"/>
    </source>
</evidence>
<comment type="similarity">
    <text evidence="2 7">Belongs to the bacterial ribosomal protein bL36 family.</text>
</comment>
<dbReference type="GO" id="GO:0005762">
    <property type="term" value="C:mitochondrial large ribosomal subunit"/>
    <property type="evidence" value="ECO:0007669"/>
    <property type="project" value="TreeGrafter"/>
</dbReference>
<comment type="caution">
    <text evidence="8">The sequence shown here is derived from an EMBL/GenBank/DDBJ whole genome shotgun (WGS) entry which is preliminary data.</text>
</comment>
<evidence type="ECO:0000256" key="3">
    <source>
        <dbReference type="ARBA" id="ARBA00022946"/>
    </source>
</evidence>
<evidence type="ECO:0000256" key="4">
    <source>
        <dbReference type="ARBA" id="ARBA00022980"/>
    </source>
</evidence>
<dbReference type="SUPFAM" id="SSF57840">
    <property type="entry name" value="Ribosomal protein L36"/>
    <property type="match status" value="1"/>
</dbReference>
<dbReference type="EMBL" id="JANPWB010000003">
    <property type="protein sequence ID" value="KAJ1203828.1"/>
    <property type="molecule type" value="Genomic_DNA"/>
</dbReference>
<dbReference type="AlphaFoldDB" id="A0AAV7VU04"/>
<dbReference type="HAMAP" id="MF_00251">
    <property type="entry name" value="Ribosomal_bL36"/>
    <property type="match status" value="1"/>
</dbReference>